<dbReference type="InterPro" id="IPR011004">
    <property type="entry name" value="Trimer_LpxA-like_sf"/>
</dbReference>
<dbReference type="EMBL" id="JBBNIB010000127">
    <property type="protein sequence ID" value="MEQ2688362.1"/>
    <property type="molecule type" value="Genomic_DNA"/>
</dbReference>
<dbReference type="PANTHER" id="PTHR42811">
    <property type="entry name" value="SERINE ACETYLTRANSFERASE"/>
    <property type="match status" value="1"/>
</dbReference>
<keyword evidence="5" id="KW-1185">Reference proteome</keyword>
<dbReference type="CDD" id="cd03354">
    <property type="entry name" value="LbH_SAT"/>
    <property type="match status" value="1"/>
</dbReference>
<dbReference type="Gene3D" id="2.160.10.10">
    <property type="entry name" value="Hexapeptide repeat proteins"/>
    <property type="match status" value="1"/>
</dbReference>
<comment type="similarity">
    <text evidence="1">Belongs to the transferase hexapeptide repeat family.</text>
</comment>
<dbReference type="SUPFAM" id="SSF51161">
    <property type="entry name" value="Trimeric LpxA-like enzymes"/>
    <property type="match status" value="1"/>
</dbReference>
<name>A0ABV1INE1_9FIRM</name>
<evidence type="ECO:0000313" key="5">
    <source>
        <dbReference type="Proteomes" id="UP001439984"/>
    </source>
</evidence>
<dbReference type="InterPro" id="IPR001451">
    <property type="entry name" value="Hexapep"/>
</dbReference>
<accession>A0ABV1INE1</accession>
<dbReference type="Proteomes" id="UP001439984">
    <property type="component" value="Unassembled WGS sequence"/>
</dbReference>
<evidence type="ECO:0000256" key="2">
    <source>
        <dbReference type="ARBA" id="ARBA00022679"/>
    </source>
</evidence>
<dbReference type="InterPro" id="IPR045304">
    <property type="entry name" value="LbH_SAT"/>
</dbReference>
<protein>
    <submittedName>
        <fullName evidence="4">Serine acetyltransferase</fullName>
    </submittedName>
</protein>
<sequence length="166" mass="18533">MTNETIKNLIDSDKARNKENRRAKLYLNLLRREELMGGRVKSKLISIIRVLLFDKYCVEISSKSLIGGGLRLPHLHNITVSEFAEIGSNCTIFHQVTIGVNECKSTKKAPRIGDNVYIGVGAKLIGDIVVGNNCVIGANAVVTKNIPDNMIVTEYNKMRVNYENRD</sequence>
<organism evidence="4 5">
    <name type="scientific">Faecalibacterium longum</name>
    <dbReference type="NCBI Taxonomy" id="1851428"/>
    <lineage>
        <taxon>Bacteria</taxon>
        <taxon>Bacillati</taxon>
        <taxon>Bacillota</taxon>
        <taxon>Clostridia</taxon>
        <taxon>Eubacteriales</taxon>
        <taxon>Oscillospiraceae</taxon>
        <taxon>Faecalibacterium</taxon>
    </lineage>
</organism>
<dbReference type="Pfam" id="PF00132">
    <property type="entry name" value="Hexapep"/>
    <property type="match status" value="1"/>
</dbReference>
<gene>
    <name evidence="4" type="ORF">AAAU72_09305</name>
</gene>
<evidence type="ECO:0000313" key="4">
    <source>
        <dbReference type="EMBL" id="MEQ2688362.1"/>
    </source>
</evidence>
<reference evidence="4 5" key="1">
    <citation type="submission" date="2024-04" db="EMBL/GenBank/DDBJ databases">
        <title>Human intestinal bacterial collection.</title>
        <authorList>
            <person name="Pauvert C."/>
            <person name="Hitch T.C.A."/>
            <person name="Clavel T."/>
        </authorList>
    </citation>
    <scope>NUCLEOTIDE SEQUENCE [LARGE SCALE GENOMIC DNA]</scope>
    <source>
        <strain evidence="4 5">CLA-AA-H236</strain>
    </source>
</reference>
<evidence type="ECO:0000256" key="3">
    <source>
        <dbReference type="ARBA" id="ARBA00023315"/>
    </source>
</evidence>
<comment type="caution">
    <text evidence="4">The sequence shown here is derived from an EMBL/GenBank/DDBJ whole genome shotgun (WGS) entry which is preliminary data.</text>
</comment>
<dbReference type="RefSeq" id="WP_320443553.1">
    <property type="nucleotide sequence ID" value="NZ_JBBNIB010000127.1"/>
</dbReference>
<keyword evidence="2" id="KW-0808">Transferase</keyword>
<evidence type="ECO:0000256" key="1">
    <source>
        <dbReference type="ARBA" id="ARBA00007274"/>
    </source>
</evidence>
<proteinExistence type="inferred from homology"/>
<keyword evidence="3" id="KW-0012">Acyltransferase</keyword>